<feature type="non-terminal residue" evidence="1">
    <location>
        <position position="1"/>
    </location>
</feature>
<gene>
    <name evidence="1" type="ORF">COX02_01590</name>
</gene>
<protein>
    <recommendedName>
        <fullName evidence="3">Lipoprotein</fullName>
    </recommendedName>
</protein>
<sequence length="350" mass="39347">CVGIFLLLNFFAYAKSRQAEYRSPQTLAQEKVSTKNANQAVSLPVPKLDTVAYDRKLITLANNPILSSTTDASTTVKNLWPPKTVYPKGGAILPFKRVVAYYGNFYSKQMGALGQYPPAEMLDRLNQEVKRWELADPETPVVPAIHYIAVTAQASAGADGKYRLRMPDEQIDIAIDLARQNKGLVFLDLQVALSNLQTEIPLLEKYFKMPQVHLGIDPEFSMKTGARPGTVIGTYDAVDINYATNYLAQLVRENNLPPKILVIHRFTQAMLTNYRQIKTRPEVQIVVHMDGWGSPAKKIGSYNYFVASEPVQFTGFKIFYKNDLLAPSPRLITPADLMKLTPRPIYIQYQ</sequence>
<dbReference type="AlphaFoldDB" id="A0A2H0BMD2"/>
<evidence type="ECO:0000313" key="1">
    <source>
        <dbReference type="EMBL" id="PIP58180.1"/>
    </source>
</evidence>
<evidence type="ECO:0008006" key="3">
    <source>
        <dbReference type="Google" id="ProtNLM"/>
    </source>
</evidence>
<comment type="caution">
    <text evidence="1">The sequence shown here is derived from an EMBL/GenBank/DDBJ whole genome shotgun (WGS) entry which is preliminary data.</text>
</comment>
<name>A0A2H0BMD2_9BACT</name>
<dbReference type="EMBL" id="PCSX01000026">
    <property type="protein sequence ID" value="PIP58180.1"/>
    <property type="molecule type" value="Genomic_DNA"/>
</dbReference>
<dbReference type="Proteomes" id="UP000229334">
    <property type="component" value="Unassembled WGS sequence"/>
</dbReference>
<organism evidence="1 2">
    <name type="scientific">Candidatus Vogelbacteria bacterium CG22_combo_CG10-13_8_21_14_all_37_9</name>
    <dbReference type="NCBI Taxonomy" id="1975046"/>
    <lineage>
        <taxon>Bacteria</taxon>
        <taxon>Candidatus Vogeliibacteriota</taxon>
    </lineage>
</organism>
<reference evidence="1 2" key="1">
    <citation type="submission" date="2017-09" db="EMBL/GenBank/DDBJ databases">
        <title>Depth-based differentiation of microbial function through sediment-hosted aquifers and enrichment of novel symbionts in the deep terrestrial subsurface.</title>
        <authorList>
            <person name="Probst A.J."/>
            <person name="Ladd B."/>
            <person name="Jarett J.K."/>
            <person name="Geller-Mcgrath D.E."/>
            <person name="Sieber C.M."/>
            <person name="Emerson J.B."/>
            <person name="Anantharaman K."/>
            <person name="Thomas B.C."/>
            <person name="Malmstrom R."/>
            <person name="Stieglmeier M."/>
            <person name="Klingl A."/>
            <person name="Woyke T."/>
            <person name="Ryan C.M."/>
            <person name="Banfield J.F."/>
        </authorList>
    </citation>
    <scope>NUCLEOTIDE SEQUENCE [LARGE SCALE GENOMIC DNA]</scope>
    <source>
        <strain evidence="1">CG22_combo_CG10-13_8_21_14_all_37_9</strain>
    </source>
</reference>
<accession>A0A2H0BMD2</accession>
<evidence type="ECO:0000313" key="2">
    <source>
        <dbReference type="Proteomes" id="UP000229334"/>
    </source>
</evidence>
<proteinExistence type="predicted"/>